<dbReference type="EMBL" id="NMVI01000005">
    <property type="protein sequence ID" value="OYN90512.1"/>
    <property type="molecule type" value="Genomic_DNA"/>
</dbReference>
<dbReference type="InterPro" id="IPR002035">
    <property type="entry name" value="VWF_A"/>
</dbReference>
<gene>
    <name evidence="2" type="ORF">CGZ92_01390</name>
</gene>
<dbReference type="Proteomes" id="UP000216533">
    <property type="component" value="Unassembled WGS sequence"/>
</dbReference>
<reference evidence="2 3" key="1">
    <citation type="submission" date="2017-07" db="EMBL/GenBank/DDBJ databases">
        <title>Draft whole genome sequences of clinical Proprionibacteriaceae strains.</title>
        <authorList>
            <person name="Bernier A.-M."/>
            <person name="Bernard K."/>
            <person name="Domingo M.-C."/>
        </authorList>
    </citation>
    <scope>NUCLEOTIDE SEQUENCE [LARGE SCALE GENOMIC DNA]</scope>
    <source>
        <strain evidence="2 3">NML 160184</strain>
    </source>
</reference>
<comment type="caution">
    <text evidence="2">The sequence shown here is derived from an EMBL/GenBank/DDBJ whole genome shotgun (WGS) entry which is preliminary data.</text>
</comment>
<accession>A0A255EM28</accession>
<evidence type="ECO:0000259" key="1">
    <source>
        <dbReference type="SMART" id="SM00327"/>
    </source>
</evidence>
<evidence type="ECO:0000313" key="3">
    <source>
        <dbReference type="Proteomes" id="UP000216533"/>
    </source>
</evidence>
<dbReference type="PANTHER" id="PTHR30634:SF16">
    <property type="entry name" value="OUTER-MEMBRANE LIPOPROTEIN LOLB"/>
    <property type="match status" value="1"/>
</dbReference>
<dbReference type="InterPro" id="IPR008912">
    <property type="entry name" value="Uncharacterised_CoxE"/>
</dbReference>
<evidence type="ECO:0000313" key="2">
    <source>
        <dbReference type="EMBL" id="OYN90512.1"/>
    </source>
</evidence>
<dbReference type="InterPro" id="IPR036465">
    <property type="entry name" value="vWFA_dom_sf"/>
</dbReference>
<feature type="domain" description="VWFA" evidence="1">
    <location>
        <begin position="215"/>
        <end position="374"/>
    </location>
</feature>
<dbReference type="SMART" id="SM00327">
    <property type="entry name" value="VWA"/>
    <property type="match status" value="1"/>
</dbReference>
<dbReference type="SUPFAM" id="SSF53300">
    <property type="entry name" value="vWA-like"/>
    <property type="match status" value="1"/>
</dbReference>
<dbReference type="RefSeq" id="WP_094449605.1">
    <property type="nucleotide sequence ID" value="NZ_NMVI01000005.1"/>
</dbReference>
<dbReference type="Gene3D" id="3.40.50.410">
    <property type="entry name" value="von Willebrand factor, type A domain"/>
    <property type="match status" value="1"/>
</dbReference>
<name>A0A255EM28_9ACTN</name>
<organism evidence="2 3">
    <name type="scientific">Parenemella sanctibonifatiensis</name>
    <dbReference type="NCBI Taxonomy" id="2016505"/>
    <lineage>
        <taxon>Bacteria</taxon>
        <taxon>Bacillati</taxon>
        <taxon>Actinomycetota</taxon>
        <taxon>Actinomycetes</taxon>
        <taxon>Propionibacteriales</taxon>
        <taxon>Propionibacteriaceae</taxon>
        <taxon>Parenemella</taxon>
    </lineage>
</organism>
<dbReference type="PANTHER" id="PTHR30634">
    <property type="entry name" value="OUTER MEMBRANE LOLAB LIPOPROTEIN INSERTION APPARATUS"/>
    <property type="match status" value="1"/>
</dbReference>
<dbReference type="Pfam" id="PF05762">
    <property type="entry name" value="VWA_CoxE"/>
    <property type="match status" value="1"/>
</dbReference>
<sequence>MNQSGVAAGGQDAGGVNAERLRRWRLVLGEGSESLGELDERSSAQSAALGFLYDRESTGRGGRGASTLTTPEWINQIRDLFSADTVETLQADALERYEIHDLVTDLDTLGKIQPSESLLQAILSTKHLMDPEVLTAARTIVAKVVEDLLARLKREIRQSVLGKRDPQRRSQHKVAANFDPKRTIRANLKNVDPATGKLVIAEPIFLARTRADNQKWQTILVVDQSGSMLDSVIHSAVTAAIFHAIDALTSHLIVFDTQVVDLTSDVMDPVETLMQVQLGGGTDIARAMTYAAGLVREPRRTMVILITDLYEGGSVHQLRAVVKRLVADGATVLVLGALNHNGHATYDRVEGKRLADLGAQVGAMTPLQLAEWVGERIQ</sequence>
<proteinExistence type="predicted"/>
<dbReference type="InterPro" id="IPR050458">
    <property type="entry name" value="LolB"/>
</dbReference>
<dbReference type="AlphaFoldDB" id="A0A255EM28"/>
<protein>
    <recommendedName>
        <fullName evidence="1">VWFA domain-containing protein</fullName>
    </recommendedName>
</protein>